<comment type="caution">
    <text evidence="1">The sequence shown here is derived from an EMBL/GenBank/DDBJ whole genome shotgun (WGS) entry which is preliminary data.</text>
</comment>
<dbReference type="InterPro" id="IPR000801">
    <property type="entry name" value="Esterase-like"/>
</dbReference>
<sequence length="275" mass="31153">MALVQVNFISRSLLRTVTINAIIPVDKIGVEKTSDKPFKTLYLLHGIFGNYTDWVTGTRIQRWAEKHNLAVIMPSGENKFYVDHPDSMDNFSTFIGEELVEVTRRLFPLSDKREDTYIAGLSMGGYGALTNGLKYYQTFGYIAGLSSALVLDDAIHSVNDPKLPPISQRSYYESQFGDLDQLKGSEMDYEALARRLASHPQDFPKIFMACGTEDFLYQVNVAYRDFLKQQGAEVTFMEGPGGHDWDFWDTYILKVLEWLPLDDESEGMNSGHVSV</sequence>
<dbReference type="InterPro" id="IPR029058">
    <property type="entry name" value="AB_hydrolase_fold"/>
</dbReference>
<reference evidence="1" key="2">
    <citation type="journal article" date="2021" name="PeerJ">
        <title>Extensive microbial diversity within the chicken gut microbiome revealed by metagenomics and culture.</title>
        <authorList>
            <person name="Gilroy R."/>
            <person name="Ravi A."/>
            <person name="Getino M."/>
            <person name="Pursley I."/>
            <person name="Horton D.L."/>
            <person name="Alikhan N.F."/>
            <person name="Baker D."/>
            <person name="Gharbi K."/>
            <person name="Hall N."/>
            <person name="Watson M."/>
            <person name="Adriaenssens E.M."/>
            <person name="Foster-Nyarko E."/>
            <person name="Jarju S."/>
            <person name="Secka A."/>
            <person name="Antonio M."/>
            <person name="Oren A."/>
            <person name="Chaudhuri R.R."/>
            <person name="La Ragione R."/>
            <person name="Hildebrand F."/>
            <person name="Pallen M.J."/>
        </authorList>
    </citation>
    <scope>NUCLEOTIDE SEQUENCE</scope>
    <source>
        <strain evidence="1">CHK195-11698</strain>
    </source>
</reference>
<organism evidence="1 2">
    <name type="scientific">Candidatus Fimiplasma intestinipullorum</name>
    <dbReference type="NCBI Taxonomy" id="2840825"/>
    <lineage>
        <taxon>Bacteria</taxon>
        <taxon>Bacillati</taxon>
        <taxon>Bacillota</taxon>
        <taxon>Clostridia</taxon>
        <taxon>Eubacteriales</taxon>
        <taxon>Candidatus Fimiplasma</taxon>
    </lineage>
</organism>
<name>A0A9D1HPV0_9FIRM</name>
<dbReference type="Gene3D" id="3.40.50.1820">
    <property type="entry name" value="alpha/beta hydrolase"/>
    <property type="match status" value="1"/>
</dbReference>
<dbReference type="GO" id="GO:0016747">
    <property type="term" value="F:acyltransferase activity, transferring groups other than amino-acyl groups"/>
    <property type="evidence" value="ECO:0007669"/>
    <property type="project" value="TreeGrafter"/>
</dbReference>
<evidence type="ECO:0000313" key="2">
    <source>
        <dbReference type="Proteomes" id="UP000824175"/>
    </source>
</evidence>
<dbReference type="PANTHER" id="PTHR48098">
    <property type="entry name" value="ENTEROCHELIN ESTERASE-RELATED"/>
    <property type="match status" value="1"/>
</dbReference>
<dbReference type="SUPFAM" id="SSF53474">
    <property type="entry name" value="alpha/beta-Hydrolases"/>
    <property type="match status" value="1"/>
</dbReference>
<proteinExistence type="predicted"/>
<dbReference type="Proteomes" id="UP000824175">
    <property type="component" value="Unassembled WGS sequence"/>
</dbReference>
<dbReference type="EMBL" id="DVMJ01000055">
    <property type="protein sequence ID" value="HIU13732.1"/>
    <property type="molecule type" value="Genomic_DNA"/>
</dbReference>
<dbReference type="AlphaFoldDB" id="A0A9D1HPV0"/>
<evidence type="ECO:0000313" key="1">
    <source>
        <dbReference type="EMBL" id="HIU13732.1"/>
    </source>
</evidence>
<protein>
    <submittedName>
        <fullName evidence="1">Acetylesterase</fullName>
    </submittedName>
</protein>
<gene>
    <name evidence="1" type="ORF">IAD15_06645</name>
</gene>
<dbReference type="InterPro" id="IPR050583">
    <property type="entry name" value="Mycobacterial_A85_antigen"/>
</dbReference>
<dbReference type="PANTHER" id="PTHR48098:SF1">
    <property type="entry name" value="DIACYLGLYCEROL ACYLTRANSFERASE_MYCOLYLTRANSFERASE AG85A"/>
    <property type="match status" value="1"/>
</dbReference>
<reference evidence="1" key="1">
    <citation type="submission" date="2020-10" db="EMBL/GenBank/DDBJ databases">
        <authorList>
            <person name="Gilroy R."/>
        </authorList>
    </citation>
    <scope>NUCLEOTIDE SEQUENCE</scope>
    <source>
        <strain evidence="1">CHK195-11698</strain>
    </source>
</reference>
<dbReference type="Pfam" id="PF00756">
    <property type="entry name" value="Esterase"/>
    <property type="match status" value="1"/>
</dbReference>
<accession>A0A9D1HPV0</accession>